<evidence type="ECO:0000313" key="3">
    <source>
        <dbReference type="Proteomes" id="UP000077856"/>
    </source>
</evidence>
<feature type="transmembrane region" description="Helical" evidence="1">
    <location>
        <begin position="7"/>
        <end position="27"/>
    </location>
</feature>
<sequence>MRSTPLFSGFIYILLGCLFTFIAIQNIQHEETWGFFTYFLIIIATFDFGTGLRMVGLHFKMKNKMKK</sequence>
<keyword evidence="1" id="KW-0472">Membrane</keyword>
<accession>A0A160M7H0</accession>
<name>A0A160M7H0_9BACI</name>
<evidence type="ECO:0000313" key="2">
    <source>
        <dbReference type="EMBL" id="AND37898.1"/>
    </source>
</evidence>
<proteinExistence type="predicted"/>
<dbReference type="STRING" id="1196031.A361_01615"/>
<dbReference type="Pfam" id="PF14146">
    <property type="entry name" value="DUF4305"/>
    <property type="match status" value="1"/>
</dbReference>
<dbReference type="AlphaFoldDB" id="A0A160M7H0"/>
<evidence type="ECO:0008006" key="4">
    <source>
        <dbReference type="Google" id="ProtNLM"/>
    </source>
</evidence>
<evidence type="ECO:0000256" key="1">
    <source>
        <dbReference type="SAM" id="Phobius"/>
    </source>
</evidence>
<dbReference type="KEGG" id="bon:A361_01615"/>
<dbReference type="EMBL" id="CP015506">
    <property type="protein sequence ID" value="AND37898.1"/>
    <property type="molecule type" value="Genomic_DNA"/>
</dbReference>
<reference evidence="2 3" key="1">
    <citation type="submission" date="2016-04" db="EMBL/GenBank/DDBJ databases">
        <title>Complete genome sequence of Bacillus oceanisediminis strain 2691.</title>
        <authorList>
            <person name="Jeong H."/>
            <person name="Kim H.J."/>
            <person name="Lee D.-W."/>
        </authorList>
    </citation>
    <scope>NUCLEOTIDE SEQUENCE [LARGE SCALE GENOMIC DNA]</scope>
    <source>
        <strain evidence="2 3">2691</strain>
    </source>
</reference>
<keyword evidence="1" id="KW-0812">Transmembrane</keyword>
<gene>
    <name evidence="2" type="ORF">A361_01615</name>
</gene>
<feature type="transmembrane region" description="Helical" evidence="1">
    <location>
        <begin position="33"/>
        <end position="57"/>
    </location>
</feature>
<keyword evidence="1" id="KW-1133">Transmembrane helix</keyword>
<dbReference type="Proteomes" id="UP000077856">
    <property type="component" value="Chromosome"/>
</dbReference>
<dbReference type="RefSeq" id="WP_019382369.1">
    <property type="nucleotide sequence ID" value="NZ_CP015506.1"/>
</dbReference>
<organism evidence="2 3">
    <name type="scientific">Cytobacillus oceanisediminis 2691</name>
    <dbReference type="NCBI Taxonomy" id="1196031"/>
    <lineage>
        <taxon>Bacteria</taxon>
        <taxon>Bacillati</taxon>
        <taxon>Bacillota</taxon>
        <taxon>Bacilli</taxon>
        <taxon>Bacillales</taxon>
        <taxon>Bacillaceae</taxon>
        <taxon>Cytobacillus</taxon>
    </lineage>
</organism>
<dbReference type="InterPro" id="IPR025426">
    <property type="entry name" value="DUF4305"/>
</dbReference>
<protein>
    <recommendedName>
        <fullName evidence="4">Lipoprotein</fullName>
    </recommendedName>
</protein>
<dbReference type="PROSITE" id="PS51257">
    <property type="entry name" value="PROKAR_LIPOPROTEIN"/>
    <property type="match status" value="1"/>
</dbReference>